<reference evidence="2" key="2">
    <citation type="submission" date="2020-09" db="EMBL/GenBank/DDBJ databases">
        <authorList>
            <person name="Sun Q."/>
            <person name="Ohkuma M."/>
        </authorList>
    </citation>
    <scope>NUCLEOTIDE SEQUENCE</scope>
    <source>
        <strain evidence="2">JCM 4059</strain>
    </source>
</reference>
<keyword evidence="3" id="KW-1185">Reference proteome</keyword>
<dbReference type="EMBL" id="BNBD01000013">
    <property type="protein sequence ID" value="GHF64491.1"/>
    <property type="molecule type" value="Genomic_DNA"/>
</dbReference>
<dbReference type="CDD" id="cd00531">
    <property type="entry name" value="NTF2_like"/>
    <property type="match status" value="1"/>
</dbReference>
<evidence type="ECO:0000313" key="3">
    <source>
        <dbReference type="Proteomes" id="UP000638313"/>
    </source>
</evidence>
<dbReference type="Gene3D" id="3.10.450.50">
    <property type="match status" value="1"/>
</dbReference>
<dbReference type="InterPro" id="IPR037401">
    <property type="entry name" value="SnoaL-like"/>
</dbReference>
<evidence type="ECO:0000259" key="1">
    <source>
        <dbReference type="Pfam" id="PF13577"/>
    </source>
</evidence>
<dbReference type="RefSeq" id="WP_190132190.1">
    <property type="nucleotide sequence ID" value="NZ_BNBD01000013.1"/>
</dbReference>
<protein>
    <recommendedName>
        <fullName evidence="1">SnoaL-like domain-containing protein</fullName>
    </recommendedName>
</protein>
<dbReference type="Pfam" id="PF13577">
    <property type="entry name" value="SnoaL_4"/>
    <property type="match status" value="1"/>
</dbReference>
<sequence>MTDVLAVLADEVAQLRREVRALTDKAAIVALVDRFVTGLDHPDPDFCDEDWFRSVFTEDVVLDLPNGKHHGVAGLPGFFRAPKLMWDRTHHFTANCVVETDGAGDRAVVRANVHATHVPHPGDERPLFTGGATYGATAVRTPDGWRLGSLTTSVVWIEGAPDAH</sequence>
<dbReference type="SUPFAM" id="SSF54427">
    <property type="entry name" value="NTF2-like"/>
    <property type="match status" value="1"/>
</dbReference>
<organism evidence="2 3">
    <name type="scientific">Streptomyces mashuensis</name>
    <dbReference type="NCBI Taxonomy" id="33904"/>
    <lineage>
        <taxon>Bacteria</taxon>
        <taxon>Bacillati</taxon>
        <taxon>Actinomycetota</taxon>
        <taxon>Actinomycetes</taxon>
        <taxon>Kitasatosporales</taxon>
        <taxon>Streptomycetaceae</taxon>
        <taxon>Streptomyces</taxon>
    </lineage>
</organism>
<proteinExistence type="predicted"/>
<dbReference type="Proteomes" id="UP000638313">
    <property type="component" value="Unassembled WGS sequence"/>
</dbReference>
<dbReference type="InterPro" id="IPR032710">
    <property type="entry name" value="NTF2-like_dom_sf"/>
</dbReference>
<reference evidence="2" key="1">
    <citation type="journal article" date="2014" name="Int. J. Syst. Evol. Microbiol.">
        <title>Complete genome sequence of Corynebacterium casei LMG S-19264T (=DSM 44701T), isolated from a smear-ripened cheese.</title>
        <authorList>
            <consortium name="US DOE Joint Genome Institute (JGI-PGF)"/>
            <person name="Walter F."/>
            <person name="Albersmeier A."/>
            <person name="Kalinowski J."/>
            <person name="Ruckert C."/>
        </authorList>
    </citation>
    <scope>NUCLEOTIDE SEQUENCE</scope>
    <source>
        <strain evidence="2">JCM 4059</strain>
    </source>
</reference>
<accession>A0A919EFF1</accession>
<evidence type="ECO:0000313" key="2">
    <source>
        <dbReference type="EMBL" id="GHF64491.1"/>
    </source>
</evidence>
<name>A0A919EFF1_9ACTN</name>
<dbReference type="AlphaFoldDB" id="A0A919EFF1"/>
<gene>
    <name evidence="2" type="ORF">GCM10010218_52570</name>
</gene>
<feature type="domain" description="SnoaL-like" evidence="1">
    <location>
        <begin position="21"/>
        <end position="149"/>
    </location>
</feature>
<comment type="caution">
    <text evidence="2">The sequence shown here is derived from an EMBL/GenBank/DDBJ whole genome shotgun (WGS) entry which is preliminary data.</text>
</comment>